<proteinExistence type="predicted"/>
<feature type="region of interest" description="Disordered" evidence="1">
    <location>
        <begin position="27"/>
        <end position="46"/>
    </location>
</feature>
<name>A0AAV4QH82_9ARAC</name>
<reference evidence="2 3" key="1">
    <citation type="submission" date="2021-06" db="EMBL/GenBank/DDBJ databases">
        <title>Caerostris darwini draft genome.</title>
        <authorList>
            <person name="Kono N."/>
            <person name="Arakawa K."/>
        </authorList>
    </citation>
    <scope>NUCLEOTIDE SEQUENCE [LARGE SCALE GENOMIC DNA]</scope>
</reference>
<comment type="caution">
    <text evidence="2">The sequence shown here is derived from an EMBL/GenBank/DDBJ whole genome shotgun (WGS) entry which is preliminary data.</text>
</comment>
<protein>
    <submittedName>
        <fullName evidence="2">Uncharacterized protein</fullName>
    </submittedName>
</protein>
<feature type="compositionally biased region" description="Basic and acidic residues" evidence="1">
    <location>
        <begin position="37"/>
        <end position="46"/>
    </location>
</feature>
<accession>A0AAV4QH82</accession>
<organism evidence="2 3">
    <name type="scientific">Caerostris darwini</name>
    <dbReference type="NCBI Taxonomy" id="1538125"/>
    <lineage>
        <taxon>Eukaryota</taxon>
        <taxon>Metazoa</taxon>
        <taxon>Ecdysozoa</taxon>
        <taxon>Arthropoda</taxon>
        <taxon>Chelicerata</taxon>
        <taxon>Arachnida</taxon>
        <taxon>Araneae</taxon>
        <taxon>Araneomorphae</taxon>
        <taxon>Entelegynae</taxon>
        <taxon>Araneoidea</taxon>
        <taxon>Araneidae</taxon>
        <taxon>Caerostris</taxon>
    </lineage>
</organism>
<evidence type="ECO:0000256" key="1">
    <source>
        <dbReference type="SAM" id="MobiDB-lite"/>
    </source>
</evidence>
<evidence type="ECO:0000313" key="3">
    <source>
        <dbReference type="Proteomes" id="UP001054837"/>
    </source>
</evidence>
<dbReference type="AlphaFoldDB" id="A0AAV4QH82"/>
<sequence>NAAVIGRRGEKESLTFRIPLTETGAFADETKRKKRTLQSEKKKGRG</sequence>
<evidence type="ECO:0000313" key="2">
    <source>
        <dbReference type="EMBL" id="GIY07602.1"/>
    </source>
</evidence>
<dbReference type="EMBL" id="BPLQ01004364">
    <property type="protein sequence ID" value="GIY07602.1"/>
    <property type="molecule type" value="Genomic_DNA"/>
</dbReference>
<feature type="non-terminal residue" evidence="2">
    <location>
        <position position="1"/>
    </location>
</feature>
<keyword evidence="3" id="KW-1185">Reference proteome</keyword>
<gene>
    <name evidence="2" type="ORF">CDAR_308621</name>
</gene>
<dbReference type="Proteomes" id="UP001054837">
    <property type="component" value="Unassembled WGS sequence"/>
</dbReference>